<accession>A0ABS3BW57</accession>
<feature type="chain" id="PRO_5045009736" description="Pectinesterase" evidence="5">
    <location>
        <begin position="23"/>
        <end position="628"/>
    </location>
</feature>
<evidence type="ECO:0000256" key="3">
    <source>
        <dbReference type="ARBA" id="ARBA00023085"/>
    </source>
</evidence>
<evidence type="ECO:0000256" key="1">
    <source>
        <dbReference type="ARBA" id="ARBA00008891"/>
    </source>
</evidence>
<dbReference type="EC" id="3.1.1.11" evidence="5"/>
<keyword evidence="9" id="KW-1185">Reference proteome</keyword>
<dbReference type="PROSITE" id="PS00503">
    <property type="entry name" value="PECTINESTERASE_2"/>
    <property type="match status" value="1"/>
</dbReference>
<dbReference type="InterPro" id="IPR033131">
    <property type="entry name" value="Pectinesterase_Asp_AS"/>
</dbReference>
<proteinExistence type="inferred from homology"/>
<dbReference type="InterPro" id="IPR029058">
    <property type="entry name" value="AB_hydrolase_fold"/>
</dbReference>
<feature type="active site" evidence="4">
    <location>
        <position position="193"/>
    </location>
</feature>
<keyword evidence="5" id="KW-0732">Signal</keyword>
<evidence type="ECO:0000313" key="9">
    <source>
        <dbReference type="Proteomes" id="UP000664698"/>
    </source>
</evidence>
<protein>
    <recommendedName>
        <fullName evidence="5">Pectinesterase</fullName>
        <ecNumber evidence="5">3.1.1.11</ecNumber>
    </recommendedName>
</protein>
<dbReference type="InterPro" id="IPR000070">
    <property type="entry name" value="Pectinesterase_cat"/>
</dbReference>
<comment type="pathway">
    <text evidence="5">Glycan metabolism; pectin degradation; 2-dehydro-3-deoxy-D-gluconate from pectin: step 1/5.</text>
</comment>
<reference evidence="8 9" key="1">
    <citation type="submission" date="2021-03" db="EMBL/GenBank/DDBJ databases">
        <title>novel species isolated from a fishpond in China.</title>
        <authorList>
            <person name="Lu H."/>
            <person name="Cai Z."/>
        </authorList>
    </citation>
    <scope>NUCLEOTIDE SEQUENCE [LARGE SCALE GENOMIC DNA]</scope>
    <source>
        <strain evidence="8 9">JCM 31546</strain>
    </source>
</reference>
<dbReference type="GO" id="GO:0016787">
    <property type="term" value="F:hydrolase activity"/>
    <property type="evidence" value="ECO:0007669"/>
    <property type="project" value="UniProtKB-KW"/>
</dbReference>
<dbReference type="Proteomes" id="UP000664698">
    <property type="component" value="Unassembled WGS sequence"/>
</dbReference>
<feature type="domain" description="BD-FAE-like" evidence="7">
    <location>
        <begin position="391"/>
        <end position="570"/>
    </location>
</feature>
<dbReference type="SUPFAM" id="SSF51126">
    <property type="entry name" value="Pectin lyase-like"/>
    <property type="match status" value="1"/>
</dbReference>
<comment type="caution">
    <text evidence="8">The sequence shown here is derived from an EMBL/GenBank/DDBJ whole genome shotgun (WGS) entry which is preliminary data.</text>
</comment>
<keyword evidence="3 5" id="KW-0063">Aspartyl esterase</keyword>
<dbReference type="Gene3D" id="3.40.50.1820">
    <property type="entry name" value="alpha/beta hydrolase"/>
    <property type="match status" value="1"/>
</dbReference>
<dbReference type="Gene3D" id="2.160.20.10">
    <property type="entry name" value="Single-stranded right-handed beta-helix, Pectin lyase-like"/>
    <property type="match status" value="1"/>
</dbReference>
<sequence>MKPFAHLFLMIPLVLSVVVSFAQQKPIEALDAEKLKGKVEHDLVVAQDGSGHFRTISEAIKAVRVYLPKPITVHIKPGIYREKLVIPGQITHVTFWGEDPGNTIISLDDYAAKDNMGTFETYTLKVLGSDLIFKNLTIQNTAGPVGQAVALHAEGDRLVFENCRFLGNQDTMLASGEGSRQLYKNCYIEGTTDFIFGSATAFFENCTIHSKADSYITAASTPQWASHGFVFMDCKLTADDGVGKVYLGRPWRDFAKTVFVMTEMGEHILPIGWHDWGREATKSTVFYAELQSQGPGSGPDNRADWTYLLDPNDLEKYQKASVLSGLGRDADFYGNRWYGYEKDSSFNLEASYQKDKKSFPQIMPVQLAVRPGIEMLENKVYKRLWDRSLKLDVFKPKIIEKTLPTVLLVHGGGWKSGDKILQRSLAIRLAERGFVAVPVEYRLSPEAQYPAAVQDLKEAVRWIKAHASEFGVDSSRIAISGSSAGAQLASLMGLSSLSVHEGNSDLSPSSRVQAVINMDGILAFHHPESLESKVAAEWLGGHYEQIPEIWEEASPAYLKNPTWVPMLFINSQYPRFHAGRDELAEKLRKAGVSVEIHTLPDTPHPFWLYQPWFEPTVDLITSFLKEIF</sequence>
<dbReference type="SUPFAM" id="SSF53474">
    <property type="entry name" value="alpha/beta-Hydrolases"/>
    <property type="match status" value="1"/>
</dbReference>
<evidence type="ECO:0000313" key="8">
    <source>
        <dbReference type="EMBL" id="MBN7803059.1"/>
    </source>
</evidence>
<dbReference type="EMBL" id="JAFKCW010000005">
    <property type="protein sequence ID" value="MBN7803059.1"/>
    <property type="molecule type" value="Genomic_DNA"/>
</dbReference>
<organism evidence="8 9">
    <name type="scientific">Algoriphagus aestuariicola</name>
    <dbReference type="NCBI Taxonomy" id="1852016"/>
    <lineage>
        <taxon>Bacteria</taxon>
        <taxon>Pseudomonadati</taxon>
        <taxon>Bacteroidota</taxon>
        <taxon>Cytophagia</taxon>
        <taxon>Cytophagales</taxon>
        <taxon>Cyclobacteriaceae</taxon>
        <taxon>Algoriphagus</taxon>
    </lineage>
</organism>
<comment type="catalytic activity">
    <reaction evidence="5">
        <text>[(1-&gt;4)-alpha-D-galacturonosyl methyl ester](n) + n H2O = [(1-&gt;4)-alpha-D-galacturonosyl](n) + n methanol + n H(+)</text>
        <dbReference type="Rhea" id="RHEA:22380"/>
        <dbReference type="Rhea" id="RHEA-COMP:14570"/>
        <dbReference type="Rhea" id="RHEA-COMP:14573"/>
        <dbReference type="ChEBI" id="CHEBI:15377"/>
        <dbReference type="ChEBI" id="CHEBI:15378"/>
        <dbReference type="ChEBI" id="CHEBI:17790"/>
        <dbReference type="ChEBI" id="CHEBI:140522"/>
        <dbReference type="ChEBI" id="CHEBI:140523"/>
        <dbReference type="EC" id="3.1.1.11"/>
    </reaction>
</comment>
<dbReference type="InterPro" id="IPR049492">
    <property type="entry name" value="BD-FAE-like_dom"/>
</dbReference>
<dbReference type="InterPro" id="IPR011050">
    <property type="entry name" value="Pectin_lyase_fold/virulence"/>
</dbReference>
<feature type="domain" description="Pectinesterase catalytic" evidence="6">
    <location>
        <begin position="42"/>
        <end position="317"/>
    </location>
</feature>
<evidence type="ECO:0000256" key="5">
    <source>
        <dbReference type="RuleBase" id="RU000589"/>
    </source>
</evidence>
<name>A0ABS3BW57_9BACT</name>
<evidence type="ECO:0000259" key="6">
    <source>
        <dbReference type="Pfam" id="PF01095"/>
    </source>
</evidence>
<dbReference type="PANTHER" id="PTHR31321">
    <property type="entry name" value="ACYL-COA THIOESTER HYDROLASE YBHC-RELATED"/>
    <property type="match status" value="1"/>
</dbReference>
<feature type="signal peptide" evidence="5">
    <location>
        <begin position="1"/>
        <end position="22"/>
    </location>
</feature>
<evidence type="ECO:0000256" key="4">
    <source>
        <dbReference type="PROSITE-ProRule" id="PRU10040"/>
    </source>
</evidence>
<gene>
    <name evidence="8" type="ORF">J0A67_19450</name>
</gene>
<comment type="similarity">
    <text evidence="1">Belongs to the pectinesterase family.</text>
</comment>
<dbReference type="InterPro" id="IPR012334">
    <property type="entry name" value="Pectin_lyas_fold"/>
</dbReference>
<evidence type="ECO:0000256" key="2">
    <source>
        <dbReference type="ARBA" id="ARBA00022801"/>
    </source>
</evidence>
<keyword evidence="2 5" id="KW-0378">Hydrolase</keyword>
<dbReference type="Pfam" id="PF01095">
    <property type="entry name" value="Pectinesterase"/>
    <property type="match status" value="1"/>
</dbReference>
<dbReference type="PANTHER" id="PTHR31321:SF57">
    <property type="entry name" value="PECTINESTERASE 53-RELATED"/>
    <property type="match status" value="1"/>
</dbReference>
<evidence type="ECO:0000259" key="7">
    <source>
        <dbReference type="Pfam" id="PF20434"/>
    </source>
</evidence>
<dbReference type="RefSeq" id="WP_206571062.1">
    <property type="nucleotide sequence ID" value="NZ_JAFKCW010000005.1"/>
</dbReference>
<dbReference type="Pfam" id="PF20434">
    <property type="entry name" value="BD-FAE"/>
    <property type="match status" value="1"/>
</dbReference>